<dbReference type="Gene3D" id="3.10.310.30">
    <property type="match status" value="1"/>
</dbReference>
<sequence length="610" mass="63225">MADGTGPASRGVPEADRGDSAAVLGVAPSLSGRRWVWRSALGGPEADRAGLLLAQRLDIPEMVARLLAGRGLTADSAAHFMRPTLRALLPDPSCFTDMDRAAERLARAVNSGETVGVFGDYDVDGACATALLAGLLRALGCTVHTHIPDRIAEGYGPNAPALLRLAEKGAGLVVCVDCGTAAPEPLAALAGHADVIVLDHHKSDGDVPPVLATVNPNRLDCASGQGALCATAIAFLCGVALLRVLRRQGRIGAAPDLLETLDLVALATICDVMPLTGLNRALVTQGLKVMARRARPGLAALLDVAAVREAPSAFTCGYALGPRINAGGRISQADLGVQLLLSDDPMHAAALAERLDGVNRERRGVETAILDRAMALGEEQVQAGHAVLLLAGADWHPGVVGIVAGRLKERFNRPVLVGAMLEDGSVKGSGRSVDGLDLGTVVIAARQSGLLTTGGGHAMAAGFSLPAERLPAFHAFLDRRLAAALLLPRAQELPIEGVMTVQAATVELATEIGRLAPFGAGNAEPLFALSRARVARADRIGGTRNTLRLLLEGEGGGPRLKALLFRADESPVAAMLEQPGPPLHLAGWLRAECWNGSTTPCFFIQDAALA</sequence>
<dbReference type="Pfam" id="PF17768">
    <property type="entry name" value="RecJ_OB"/>
    <property type="match status" value="1"/>
</dbReference>
<keyword evidence="10" id="KW-1185">Reference proteome</keyword>
<dbReference type="Proteomes" id="UP001524587">
    <property type="component" value="Unassembled WGS sequence"/>
</dbReference>
<evidence type="ECO:0000313" key="10">
    <source>
        <dbReference type="Proteomes" id="UP001524587"/>
    </source>
</evidence>
<dbReference type="NCBIfam" id="TIGR00644">
    <property type="entry name" value="recJ"/>
    <property type="match status" value="1"/>
</dbReference>
<dbReference type="InterPro" id="IPR003156">
    <property type="entry name" value="DHHA1_dom"/>
</dbReference>
<feature type="domain" description="DDH" evidence="6">
    <location>
        <begin position="115"/>
        <end position="236"/>
    </location>
</feature>
<name>A0ABT1W870_9PROT</name>
<proteinExistence type="inferred from homology"/>
<dbReference type="EMBL" id="JAMSKV010000009">
    <property type="protein sequence ID" value="MCQ8279084.1"/>
    <property type="molecule type" value="Genomic_DNA"/>
</dbReference>
<accession>A0ABT1W870</accession>
<comment type="similarity">
    <text evidence="1">Belongs to the RecJ family.</text>
</comment>
<evidence type="ECO:0000256" key="4">
    <source>
        <dbReference type="ARBA" id="ARBA00022801"/>
    </source>
</evidence>
<comment type="caution">
    <text evidence="9">The sequence shown here is derived from an EMBL/GenBank/DDBJ whole genome shotgun (WGS) entry which is preliminary data.</text>
</comment>
<dbReference type="PANTHER" id="PTHR30255">
    <property type="entry name" value="SINGLE-STRANDED-DNA-SPECIFIC EXONUCLEASE RECJ"/>
    <property type="match status" value="1"/>
</dbReference>
<dbReference type="RefSeq" id="WP_422864559.1">
    <property type="nucleotide sequence ID" value="NZ_JAMSKV010000009.1"/>
</dbReference>
<evidence type="ECO:0000313" key="9">
    <source>
        <dbReference type="EMBL" id="MCQ8279084.1"/>
    </source>
</evidence>
<evidence type="ECO:0000256" key="5">
    <source>
        <dbReference type="ARBA" id="ARBA00022839"/>
    </source>
</evidence>
<dbReference type="Pfam" id="PF01368">
    <property type="entry name" value="DHH"/>
    <property type="match status" value="1"/>
</dbReference>
<dbReference type="InterPro" id="IPR004610">
    <property type="entry name" value="RecJ"/>
</dbReference>
<dbReference type="InterPro" id="IPR001667">
    <property type="entry name" value="DDH_dom"/>
</dbReference>
<dbReference type="SUPFAM" id="SSF64182">
    <property type="entry name" value="DHH phosphoesterases"/>
    <property type="match status" value="1"/>
</dbReference>
<evidence type="ECO:0000259" key="6">
    <source>
        <dbReference type="Pfam" id="PF01368"/>
    </source>
</evidence>
<dbReference type="Pfam" id="PF02272">
    <property type="entry name" value="DHHA1"/>
    <property type="match status" value="1"/>
</dbReference>
<evidence type="ECO:0000259" key="8">
    <source>
        <dbReference type="Pfam" id="PF17768"/>
    </source>
</evidence>
<evidence type="ECO:0000259" key="7">
    <source>
        <dbReference type="Pfam" id="PF02272"/>
    </source>
</evidence>
<feature type="domain" description="RecJ OB" evidence="8">
    <location>
        <begin position="495"/>
        <end position="606"/>
    </location>
</feature>
<reference evidence="9 10" key="1">
    <citation type="submission" date="2022-06" db="EMBL/GenBank/DDBJ databases">
        <title>Endosaccharibacter gen. nov., sp. nov., endophytic bacteria isolated from sugarcane.</title>
        <authorList>
            <person name="Pitiwittayakul N."/>
            <person name="Yukphan P."/>
            <person name="Charoenyingcharoen P."/>
            <person name="Tanasupawat S."/>
        </authorList>
    </citation>
    <scope>NUCLEOTIDE SEQUENCE [LARGE SCALE GENOMIC DNA]</scope>
    <source>
        <strain evidence="9 10">KSS8</strain>
    </source>
</reference>
<dbReference type="PANTHER" id="PTHR30255:SF2">
    <property type="entry name" value="SINGLE-STRANDED-DNA-SPECIFIC EXONUCLEASE RECJ"/>
    <property type="match status" value="1"/>
</dbReference>
<gene>
    <name evidence="9" type="primary">recJ</name>
    <name evidence="9" type="ORF">NFI95_11565</name>
</gene>
<keyword evidence="4" id="KW-0378">Hydrolase</keyword>
<organism evidence="9 10">
    <name type="scientific">Endosaccharibacter trunci</name>
    <dbReference type="NCBI Taxonomy" id="2812733"/>
    <lineage>
        <taxon>Bacteria</taxon>
        <taxon>Pseudomonadati</taxon>
        <taxon>Pseudomonadota</taxon>
        <taxon>Alphaproteobacteria</taxon>
        <taxon>Acetobacterales</taxon>
        <taxon>Acetobacteraceae</taxon>
        <taxon>Endosaccharibacter</taxon>
    </lineage>
</organism>
<dbReference type="InterPro" id="IPR041122">
    <property type="entry name" value="RecJ_OB"/>
</dbReference>
<keyword evidence="5 9" id="KW-0269">Exonuclease</keyword>
<keyword evidence="3" id="KW-0540">Nuclease</keyword>
<dbReference type="GO" id="GO:0004527">
    <property type="term" value="F:exonuclease activity"/>
    <property type="evidence" value="ECO:0007669"/>
    <property type="project" value="UniProtKB-KW"/>
</dbReference>
<dbReference type="InterPro" id="IPR038763">
    <property type="entry name" value="DHH_sf"/>
</dbReference>
<protein>
    <recommendedName>
        <fullName evidence="2">Single-stranded-DNA-specific exonuclease RecJ</fullName>
    </recommendedName>
</protein>
<dbReference type="InterPro" id="IPR051673">
    <property type="entry name" value="SSDNA_exonuclease_RecJ"/>
</dbReference>
<feature type="domain" description="DHHA1" evidence="7">
    <location>
        <begin position="388"/>
        <end position="482"/>
    </location>
</feature>
<evidence type="ECO:0000256" key="3">
    <source>
        <dbReference type="ARBA" id="ARBA00022722"/>
    </source>
</evidence>
<evidence type="ECO:0000256" key="2">
    <source>
        <dbReference type="ARBA" id="ARBA00019841"/>
    </source>
</evidence>
<dbReference type="Gene3D" id="3.90.1640.30">
    <property type="match status" value="1"/>
</dbReference>
<evidence type="ECO:0000256" key="1">
    <source>
        <dbReference type="ARBA" id="ARBA00005915"/>
    </source>
</evidence>